<dbReference type="Gene3D" id="3.40.570.10">
    <property type="entry name" value="Extracellular Endonuclease, subunit A"/>
    <property type="match status" value="1"/>
</dbReference>
<organism evidence="2 4">
    <name type="scientific">Enterococcus avium</name>
    <name type="common">Streptococcus avium</name>
    <dbReference type="NCBI Taxonomy" id="33945"/>
    <lineage>
        <taxon>Bacteria</taxon>
        <taxon>Bacillati</taxon>
        <taxon>Bacillota</taxon>
        <taxon>Bacilli</taxon>
        <taxon>Lactobacillales</taxon>
        <taxon>Enterococcaceae</taxon>
        <taxon>Enterococcus</taxon>
    </lineage>
</organism>
<evidence type="ECO:0000313" key="5">
    <source>
        <dbReference type="Proteomes" id="UP001264335"/>
    </source>
</evidence>
<keyword evidence="2" id="KW-0540">Nuclease</keyword>
<proteinExistence type="predicted"/>
<feature type="domain" description="Type VII secretion system protein EssD-like" evidence="1">
    <location>
        <begin position="84"/>
        <end position="209"/>
    </location>
</feature>
<name>A0AAW8RU81_ENTAV</name>
<reference evidence="2 5" key="1">
    <citation type="submission" date="2023-03" db="EMBL/GenBank/DDBJ databases">
        <authorList>
            <person name="Shen W."/>
            <person name="Cai J."/>
        </authorList>
    </citation>
    <scope>NUCLEOTIDE SEQUENCE</scope>
    <source>
        <strain evidence="2">P33-2</strain>
        <strain evidence="3 5">Y2</strain>
    </source>
</reference>
<evidence type="ECO:0000313" key="4">
    <source>
        <dbReference type="Proteomes" id="UP001260773"/>
    </source>
</evidence>
<dbReference type="RefSeq" id="WP_311820690.1">
    <property type="nucleotide sequence ID" value="NZ_JARPWH010000012.1"/>
</dbReference>
<dbReference type="EMBL" id="JARPWH010000012">
    <property type="protein sequence ID" value="MDT2401764.1"/>
    <property type="molecule type" value="Genomic_DNA"/>
</dbReference>
<comment type="caution">
    <text evidence="2">The sequence shown here is derived from an EMBL/GenBank/DDBJ whole genome shotgun (WGS) entry which is preliminary data.</text>
</comment>
<gene>
    <name evidence="2" type="ORF">P7D43_05210</name>
    <name evidence="3" type="ORF">P7D79_06555</name>
</gene>
<evidence type="ECO:0000313" key="3">
    <source>
        <dbReference type="EMBL" id="MDT2513895.1"/>
    </source>
</evidence>
<dbReference type="Proteomes" id="UP001264335">
    <property type="component" value="Unassembled WGS sequence"/>
</dbReference>
<evidence type="ECO:0000313" key="2">
    <source>
        <dbReference type="EMBL" id="MDT2401764.1"/>
    </source>
</evidence>
<dbReference type="GO" id="GO:0004519">
    <property type="term" value="F:endonuclease activity"/>
    <property type="evidence" value="ECO:0007669"/>
    <property type="project" value="UniProtKB-KW"/>
</dbReference>
<dbReference type="InterPro" id="IPR044927">
    <property type="entry name" value="Endonuclea_NS_2"/>
</dbReference>
<sequence length="240" mass="27961">MRRNKRRSISLIGLLFLLLIGGFRGNYKSVPIQVDKLLNQEKTIKNSQRTEDIPIFDGENYVVTVNKNVPSFTDKDLTIESSGWQKFEDFDSLNRVGVAEAMLHKSMMPTESRGDIQQVYPTGWQQKKIQGKWLYNRSHLIAYQLTGENDNWKNLFTGTEQMNQWPMVKYENKVANYLRATNNHIRYRVNPRFHKNELVCRGVQVEAQSIEDNQLSFNVFIFNIEDEVTIDYATGQASKQ</sequence>
<dbReference type="Pfam" id="PF13930">
    <property type="entry name" value="Endonuclea_NS_2"/>
    <property type="match status" value="1"/>
</dbReference>
<dbReference type="EMBL" id="JARPWY010000013">
    <property type="protein sequence ID" value="MDT2513895.1"/>
    <property type="molecule type" value="Genomic_DNA"/>
</dbReference>
<dbReference type="InterPro" id="IPR044929">
    <property type="entry name" value="DNA/RNA_non-sp_Endonuclease_sf"/>
</dbReference>
<keyword evidence="2" id="KW-0378">Hydrolase</keyword>
<accession>A0AAW8RU81</accession>
<evidence type="ECO:0000259" key="1">
    <source>
        <dbReference type="Pfam" id="PF13930"/>
    </source>
</evidence>
<dbReference type="Proteomes" id="UP001260773">
    <property type="component" value="Unassembled WGS sequence"/>
</dbReference>
<keyword evidence="2" id="KW-0255">Endonuclease</keyword>
<protein>
    <submittedName>
        <fullName evidence="2">DNA/RNA non-specific endonuclease</fullName>
    </submittedName>
</protein>
<dbReference type="AlphaFoldDB" id="A0AAW8RU81"/>